<gene>
    <name evidence="1" type="ORF">PHSY_006085</name>
</gene>
<dbReference type="RefSeq" id="XP_012192078.1">
    <property type="nucleotide sequence ID" value="XM_012336688.1"/>
</dbReference>
<keyword evidence="2" id="KW-1185">Reference proteome</keyword>
<dbReference type="Proteomes" id="UP000014071">
    <property type="component" value="Unassembled WGS sequence"/>
</dbReference>
<accession>R9PAT8</accession>
<organism evidence="1 2">
    <name type="scientific">Pseudozyma hubeiensis (strain SY62)</name>
    <name type="common">Yeast</name>
    <dbReference type="NCBI Taxonomy" id="1305764"/>
    <lineage>
        <taxon>Eukaryota</taxon>
        <taxon>Fungi</taxon>
        <taxon>Dikarya</taxon>
        <taxon>Basidiomycota</taxon>
        <taxon>Ustilaginomycotina</taxon>
        <taxon>Ustilaginomycetes</taxon>
        <taxon>Ustilaginales</taxon>
        <taxon>Ustilaginaceae</taxon>
        <taxon>Pseudozyma</taxon>
    </lineage>
</organism>
<dbReference type="GeneID" id="24111357"/>
<sequence>MRASSISAVYLGCTPHRESRLPPQCRGSCNRGRHRCTTLLIRRHRSQPTCRVSTALNEGRRKPRSKRLFRHASVLVGSDDTPLRCGEKSDPKALDGMTSQVLQARTSLRAPLACRRASA</sequence>
<evidence type="ECO:0000313" key="1">
    <source>
        <dbReference type="EMBL" id="GAC98491.1"/>
    </source>
</evidence>
<dbReference type="HOGENOM" id="CLU_2062526_0_0_1"/>
<dbReference type="EMBL" id="DF238820">
    <property type="protein sequence ID" value="GAC98491.1"/>
    <property type="molecule type" value="Genomic_DNA"/>
</dbReference>
<name>R9PAT8_PSEHS</name>
<reference evidence="2" key="1">
    <citation type="journal article" date="2013" name="Genome Announc.">
        <title>Draft genome sequence of the basidiomycetous yeast-like fungus Pseudozyma hubeiensis SY62, which produces an abundant amount of the biosurfactant mannosylerythritol lipids.</title>
        <authorList>
            <person name="Konishi M."/>
            <person name="Hatada Y."/>
            <person name="Horiuchi J."/>
        </authorList>
    </citation>
    <scope>NUCLEOTIDE SEQUENCE [LARGE SCALE GENOMIC DNA]</scope>
    <source>
        <strain evidence="2">SY62</strain>
    </source>
</reference>
<dbReference type="AlphaFoldDB" id="R9PAT8"/>
<evidence type="ECO:0000313" key="2">
    <source>
        <dbReference type="Proteomes" id="UP000014071"/>
    </source>
</evidence>
<protein>
    <submittedName>
        <fullName evidence="1">Siderophore transcription factor</fullName>
    </submittedName>
</protein>
<proteinExistence type="predicted"/>